<evidence type="ECO:0000313" key="2">
    <source>
        <dbReference type="EMBL" id="KAF6032223.1"/>
    </source>
</evidence>
<reference evidence="2" key="1">
    <citation type="submission" date="2020-06" db="EMBL/GenBank/DDBJ databases">
        <title>Draft genome of Bugula neritina, a colonial animal packing powerful symbionts and potential medicines.</title>
        <authorList>
            <person name="Rayko M."/>
        </authorList>
    </citation>
    <scope>NUCLEOTIDE SEQUENCE [LARGE SCALE GENOMIC DNA]</scope>
    <source>
        <strain evidence="2">Kwan_BN1</strain>
    </source>
</reference>
<keyword evidence="3" id="KW-1185">Reference proteome</keyword>
<protein>
    <submittedName>
        <fullName evidence="2">Uncharacterized protein</fullName>
    </submittedName>
</protein>
<dbReference type="OrthoDB" id="10258156at2759"/>
<accession>A0A7J7K218</accession>
<proteinExistence type="predicted"/>
<gene>
    <name evidence="2" type="ORF">EB796_009473</name>
</gene>
<dbReference type="Proteomes" id="UP000593567">
    <property type="component" value="Unassembled WGS sequence"/>
</dbReference>
<evidence type="ECO:0000313" key="3">
    <source>
        <dbReference type="Proteomes" id="UP000593567"/>
    </source>
</evidence>
<dbReference type="EMBL" id="VXIV02001525">
    <property type="protein sequence ID" value="KAF6032223.1"/>
    <property type="molecule type" value="Genomic_DNA"/>
</dbReference>
<dbReference type="AlphaFoldDB" id="A0A7J7K218"/>
<name>A0A7J7K218_BUGNE</name>
<comment type="caution">
    <text evidence="2">The sequence shown here is derived from an EMBL/GenBank/DDBJ whole genome shotgun (WGS) entry which is preliminary data.</text>
</comment>
<sequence length="105" mass="11667">MVTWSGRETVMRGESHEVTVSSEGHKVKVNSEGHKVMVNSESHNATEDDKPTHIALTAFIGPNDQLDKYVEPYFQNNQFMLTGLHTCGDLAGRCLDSSYTVQLVL</sequence>
<feature type="compositionally biased region" description="Basic and acidic residues" evidence="1">
    <location>
        <begin position="9"/>
        <end position="32"/>
    </location>
</feature>
<feature type="region of interest" description="Disordered" evidence="1">
    <location>
        <begin position="1"/>
        <end position="32"/>
    </location>
</feature>
<evidence type="ECO:0000256" key="1">
    <source>
        <dbReference type="SAM" id="MobiDB-lite"/>
    </source>
</evidence>
<organism evidence="2 3">
    <name type="scientific">Bugula neritina</name>
    <name type="common">Brown bryozoan</name>
    <name type="synonym">Sertularia neritina</name>
    <dbReference type="NCBI Taxonomy" id="10212"/>
    <lineage>
        <taxon>Eukaryota</taxon>
        <taxon>Metazoa</taxon>
        <taxon>Spiralia</taxon>
        <taxon>Lophotrochozoa</taxon>
        <taxon>Bryozoa</taxon>
        <taxon>Gymnolaemata</taxon>
        <taxon>Cheilostomatida</taxon>
        <taxon>Flustrina</taxon>
        <taxon>Buguloidea</taxon>
        <taxon>Bugulidae</taxon>
        <taxon>Bugula</taxon>
    </lineage>
</organism>